<dbReference type="InterPro" id="IPR048254">
    <property type="entry name" value="CDP_ALCOHOL_P_TRANSF_CS"/>
</dbReference>
<dbReference type="PROSITE" id="PS00379">
    <property type="entry name" value="CDP_ALCOHOL_P_TRANSF"/>
    <property type="match status" value="1"/>
</dbReference>
<keyword evidence="3" id="KW-0472">Membrane</keyword>
<keyword evidence="5" id="KW-1185">Reference proteome</keyword>
<evidence type="ECO:0000313" key="5">
    <source>
        <dbReference type="Proteomes" id="UP001208567"/>
    </source>
</evidence>
<dbReference type="InterPro" id="IPR043130">
    <property type="entry name" value="CDP-OH_PTrfase_TM_dom"/>
</dbReference>
<evidence type="ECO:0000256" key="3">
    <source>
        <dbReference type="SAM" id="Phobius"/>
    </source>
</evidence>
<dbReference type="Proteomes" id="UP001208567">
    <property type="component" value="Unassembled WGS sequence"/>
</dbReference>
<dbReference type="InterPro" id="IPR000462">
    <property type="entry name" value="CDP-OH_P_trans"/>
</dbReference>
<protein>
    <submittedName>
        <fullName evidence="4">CDP-alcohol phosphatidyltransferase</fullName>
    </submittedName>
</protein>
<feature type="transmembrane region" description="Helical" evidence="3">
    <location>
        <begin position="7"/>
        <end position="26"/>
    </location>
</feature>
<feature type="transmembrane region" description="Helical" evidence="3">
    <location>
        <begin position="119"/>
        <end position="138"/>
    </location>
</feature>
<name>A0ABQ5N1K5_9CLOT</name>
<keyword evidence="3" id="KW-0812">Transmembrane</keyword>
<reference evidence="4 5" key="1">
    <citation type="journal article" date="2024" name="Int. J. Syst. Evol. Microbiol.">
        <title>Clostridium omnivorum sp. nov., isolated from anoxic soil under the treatment of reductive soil disinfestation.</title>
        <authorList>
            <person name="Ueki A."/>
            <person name="Tonouchi A."/>
            <person name="Kaku N."/>
            <person name="Honma S."/>
            <person name="Ueki K."/>
        </authorList>
    </citation>
    <scope>NUCLEOTIDE SEQUENCE [LARGE SCALE GENOMIC DNA]</scope>
    <source>
        <strain evidence="4 5">E14</strain>
    </source>
</reference>
<accession>A0ABQ5N1K5</accession>
<keyword evidence="1 2" id="KW-0808">Transferase</keyword>
<proteinExistence type="inferred from homology"/>
<dbReference type="EMBL" id="BRXR01000001">
    <property type="protein sequence ID" value="GLC29073.1"/>
    <property type="molecule type" value="Genomic_DNA"/>
</dbReference>
<keyword evidence="3" id="KW-1133">Transmembrane helix</keyword>
<feature type="transmembrane region" description="Helical" evidence="3">
    <location>
        <begin position="64"/>
        <end position="82"/>
    </location>
</feature>
<gene>
    <name evidence="4" type="ORF">bsdE14_04830</name>
</gene>
<comment type="similarity">
    <text evidence="2">Belongs to the CDP-alcohol phosphatidyltransferase class-I family.</text>
</comment>
<dbReference type="Gene3D" id="1.20.120.1760">
    <property type="match status" value="1"/>
</dbReference>
<evidence type="ECO:0000256" key="2">
    <source>
        <dbReference type="RuleBase" id="RU003750"/>
    </source>
</evidence>
<comment type="caution">
    <text evidence="4">The sequence shown here is derived from an EMBL/GenBank/DDBJ whole genome shotgun (WGS) entry which is preliminary data.</text>
</comment>
<feature type="transmembrane region" description="Helical" evidence="3">
    <location>
        <begin position="144"/>
        <end position="164"/>
    </location>
</feature>
<organism evidence="4 5">
    <name type="scientific">Clostridium omnivorum</name>
    <dbReference type="NCBI Taxonomy" id="1604902"/>
    <lineage>
        <taxon>Bacteria</taxon>
        <taxon>Bacillati</taxon>
        <taxon>Bacillota</taxon>
        <taxon>Clostridia</taxon>
        <taxon>Eubacteriales</taxon>
        <taxon>Clostridiaceae</taxon>
        <taxon>Clostridium</taxon>
    </lineage>
</organism>
<evidence type="ECO:0000313" key="4">
    <source>
        <dbReference type="EMBL" id="GLC29073.1"/>
    </source>
</evidence>
<dbReference type="RefSeq" id="WP_264848353.1">
    <property type="nucleotide sequence ID" value="NZ_BRXR01000001.1"/>
</dbReference>
<evidence type="ECO:0000256" key="1">
    <source>
        <dbReference type="ARBA" id="ARBA00022679"/>
    </source>
</evidence>
<dbReference type="Pfam" id="PF01066">
    <property type="entry name" value="CDP-OH_P_transf"/>
    <property type="match status" value="1"/>
</dbReference>
<sequence>MIRYVPNILSILRIILSLLLIPLMHVPSGFEAIYIVVGITDVCDGIIARRFGCESDLGAKLDSIADFVFYTIFIFIFLKLYLSIMEGVHLAALILIIIIRLINMLFTKLKYKKITFVHTIANKAAGFMLFFLPIWFLYTQNGLILWIVLITAFAAAAEELLITIKFAEPDLNRRSILF</sequence>